<protein>
    <submittedName>
        <fullName evidence="1">Uncharacterized protein</fullName>
    </submittedName>
</protein>
<proteinExistence type="predicted"/>
<accession>A0ABY6N570</accession>
<gene>
    <name evidence="1" type="ORF">NKI27_05840</name>
</gene>
<evidence type="ECO:0000313" key="1">
    <source>
        <dbReference type="EMBL" id="UZE97271.1"/>
    </source>
</evidence>
<dbReference type="Proteomes" id="UP001163739">
    <property type="component" value="Chromosome"/>
</dbReference>
<organism evidence="1 2">
    <name type="scientific">Alkalimarinus alittae</name>
    <dbReference type="NCBI Taxonomy" id="2961619"/>
    <lineage>
        <taxon>Bacteria</taxon>
        <taxon>Pseudomonadati</taxon>
        <taxon>Pseudomonadota</taxon>
        <taxon>Gammaproteobacteria</taxon>
        <taxon>Alteromonadales</taxon>
        <taxon>Alteromonadaceae</taxon>
        <taxon>Alkalimarinus</taxon>
    </lineage>
</organism>
<keyword evidence="2" id="KW-1185">Reference proteome</keyword>
<sequence length="47" mass="5281">MMNTLMIVSIALLVLFTVIGIKVIVDDRRSWKEIEAKASDSNIKGFN</sequence>
<dbReference type="RefSeq" id="WP_265048750.1">
    <property type="nucleotide sequence ID" value="NZ_CP100390.1"/>
</dbReference>
<dbReference type="EMBL" id="CP100390">
    <property type="protein sequence ID" value="UZE97271.1"/>
    <property type="molecule type" value="Genomic_DNA"/>
</dbReference>
<evidence type="ECO:0000313" key="2">
    <source>
        <dbReference type="Proteomes" id="UP001163739"/>
    </source>
</evidence>
<reference evidence="1" key="1">
    <citation type="submission" date="2022-06" db="EMBL/GenBank/DDBJ databases">
        <title>Alkalimarinus sp. nov., isolated from gut of a Alitta virens.</title>
        <authorList>
            <person name="Yang A.I."/>
            <person name="Shin N.-R."/>
        </authorList>
    </citation>
    <scope>NUCLEOTIDE SEQUENCE</scope>
    <source>
        <strain evidence="1">A2M4</strain>
    </source>
</reference>
<name>A0ABY6N570_9ALTE</name>